<dbReference type="EMBL" id="RHJS01000002">
    <property type="protein sequence ID" value="RRK34663.1"/>
    <property type="molecule type" value="Genomic_DNA"/>
</dbReference>
<sequence length="233" mass="27469">MKDKIVVIHQPDFMPYLGFFDRLLKADVYVVFDNVQYVRGCRSWTARDKIKTLSGEKWLSIGIKKPPFGTAINEVMMRKDSEWRTDHLNRIRENYKKSEYYDEILPYIEDLYAFQCERMVDFNMRSIRMLMGLFDIQIETIMASGLKAEGRSNELIINIVKELGCHRYLSGIGARDYYVPELYEQAGIEVIWQAFEHPVYPQQYGGFIPYLSSIDLLFNCGIEKSRRILRGRE</sequence>
<evidence type="ECO:0000313" key="1">
    <source>
        <dbReference type="EMBL" id="RRK34663.1"/>
    </source>
</evidence>
<accession>A0A3R8KYN9</accession>
<dbReference type="RefSeq" id="WP_125129754.1">
    <property type="nucleotide sequence ID" value="NZ_RHJS01000002.1"/>
</dbReference>
<dbReference type="AlphaFoldDB" id="A0A3R8KYN9"/>
<protein>
    <recommendedName>
        <fullName evidence="3">WbqC family protein</fullName>
    </recommendedName>
</protein>
<keyword evidence="2" id="KW-1185">Reference proteome</keyword>
<dbReference type="Proteomes" id="UP000274920">
    <property type="component" value="Unassembled WGS sequence"/>
</dbReference>
<organism evidence="1 2">
    <name type="scientific">Schaedlerella arabinosiphila</name>
    <dbReference type="NCBI Taxonomy" id="2044587"/>
    <lineage>
        <taxon>Bacteria</taxon>
        <taxon>Bacillati</taxon>
        <taxon>Bacillota</taxon>
        <taxon>Clostridia</taxon>
        <taxon>Lachnospirales</taxon>
        <taxon>Lachnospiraceae</taxon>
        <taxon>Schaedlerella</taxon>
    </lineage>
</organism>
<dbReference type="Pfam" id="PF08889">
    <property type="entry name" value="WbqC"/>
    <property type="match status" value="1"/>
</dbReference>
<evidence type="ECO:0008006" key="3">
    <source>
        <dbReference type="Google" id="ProtNLM"/>
    </source>
</evidence>
<gene>
    <name evidence="1" type="ORF">EBB54_27480</name>
</gene>
<comment type="caution">
    <text evidence="1">The sequence shown here is derived from an EMBL/GenBank/DDBJ whole genome shotgun (WGS) entry which is preliminary data.</text>
</comment>
<reference evidence="1" key="1">
    <citation type="submission" date="2018-10" db="EMBL/GenBank/DDBJ databases">
        <title>Schaedlerella arabinophila gen. nov. sp. nov., isolated from the mouse intestinal tract and comparative analysis with the genome of the closely related altered Schaedler flora strain ASF502.</title>
        <authorList>
            <person name="Miyake S."/>
            <person name="Soh M."/>
            <person name="Seedorf H."/>
        </authorList>
    </citation>
    <scope>NUCLEOTIDE SEQUENCE [LARGE SCALE GENOMIC DNA]</scope>
    <source>
        <strain evidence="1">DSM 106076</strain>
    </source>
</reference>
<proteinExistence type="predicted"/>
<name>A0A3R8KYN9_9FIRM</name>
<dbReference type="InterPro" id="IPR014985">
    <property type="entry name" value="WbqC"/>
</dbReference>
<evidence type="ECO:0000313" key="2">
    <source>
        <dbReference type="Proteomes" id="UP000274920"/>
    </source>
</evidence>